<keyword evidence="2" id="KW-1185">Reference proteome</keyword>
<dbReference type="AlphaFoldDB" id="A0A9P3GP29"/>
<evidence type="ECO:0000313" key="1">
    <source>
        <dbReference type="EMBL" id="GJE96904.1"/>
    </source>
</evidence>
<protein>
    <submittedName>
        <fullName evidence="1">Uncharacterized protein</fullName>
    </submittedName>
</protein>
<gene>
    <name evidence="1" type="ORF">PsYK624_131120</name>
</gene>
<comment type="caution">
    <text evidence="1">The sequence shown here is derived from an EMBL/GenBank/DDBJ whole genome shotgun (WGS) entry which is preliminary data.</text>
</comment>
<sequence length="78" mass="8578">MEHLQLSHLSIYAAFWTPRTISRPRLPRAYIEVRHGPPILRCDNASLSTFGAQAEAVPSPFARLDDAQDAFVTADVGG</sequence>
<reference evidence="1 2" key="1">
    <citation type="submission" date="2021-08" db="EMBL/GenBank/DDBJ databases">
        <title>Draft Genome Sequence of Phanerochaete sordida strain YK-624.</title>
        <authorList>
            <person name="Mori T."/>
            <person name="Dohra H."/>
            <person name="Suzuki T."/>
            <person name="Kawagishi H."/>
            <person name="Hirai H."/>
        </authorList>
    </citation>
    <scope>NUCLEOTIDE SEQUENCE [LARGE SCALE GENOMIC DNA]</scope>
    <source>
        <strain evidence="1 2">YK-624</strain>
    </source>
</reference>
<organism evidence="1 2">
    <name type="scientific">Phanerochaete sordida</name>
    <dbReference type="NCBI Taxonomy" id="48140"/>
    <lineage>
        <taxon>Eukaryota</taxon>
        <taxon>Fungi</taxon>
        <taxon>Dikarya</taxon>
        <taxon>Basidiomycota</taxon>
        <taxon>Agaricomycotina</taxon>
        <taxon>Agaricomycetes</taxon>
        <taxon>Polyporales</taxon>
        <taxon>Phanerochaetaceae</taxon>
        <taxon>Phanerochaete</taxon>
    </lineage>
</organism>
<dbReference type="Proteomes" id="UP000703269">
    <property type="component" value="Unassembled WGS sequence"/>
</dbReference>
<accession>A0A9P3GP29</accession>
<dbReference type="EMBL" id="BPQB01000065">
    <property type="protein sequence ID" value="GJE96904.1"/>
    <property type="molecule type" value="Genomic_DNA"/>
</dbReference>
<evidence type="ECO:0000313" key="2">
    <source>
        <dbReference type="Proteomes" id="UP000703269"/>
    </source>
</evidence>
<proteinExistence type="predicted"/>
<name>A0A9P3GP29_9APHY</name>